<reference evidence="2" key="1">
    <citation type="submission" date="2021-01" db="EMBL/GenBank/DDBJ databases">
        <title>Genome public.</title>
        <authorList>
            <person name="Liu C."/>
            <person name="Sun Q."/>
        </authorList>
    </citation>
    <scope>NUCLEOTIDE SEQUENCE [LARGE SCALE GENOMIC DNA]</scope>
    <source>
        <strain evidence="2">YIM B02556</strain>
    </source>
</reference>
<dbReference type="EMBL" id="JAENHM010000064">
    <property type="protein sequence ID" value="MBK1840592.1"/>
    <property type="molecule type" value="Genomic_DNA"/>
</dbReference>
<gene>
    <name evidence="1" type="ORF">JHL17_24620</name>
</gene>
<accession>A0ABS1FAY5</accession>
<dbReference type="RefSeq" id="WP_200197233.1">
    <property type="nucleotide sequence ID" value="NZ_JAENHM010000064.1"/>
</dbReference>
<protein>
    <submittedName>
        <fullName evidence="1">Uncharacterized protein</fullName>
    </submittedName>
</protein>
<proteinExistence type="predicted"/>
<sequence>MTNPLPILGSTLLGTVLLLVAEVVGLTPAEATEVRFARNLGLGSLPLSAMQDKGLVEVRAS</sequence>
<organism evidence="1 2">
    <name type="scientific">Azospirillum endophyticum</name>
    <dbReference type="NCBI Taxonomy" id="2800326"/>
    <lineage>
        <taxon>Bacteria</taxon>
        <taxon>Pseudomonadati</taxon>
        <taxon>Pseudomonadota</taxon>
        <taxon>Alphaproteobacteria</taxon>
        <taxon>Rhodospirillales</taxon>
        <taxon>Azospirillaceae</taxon>
        <taxon>Azospirillum</taxon>
    </lineage>
</organism>
<evidence type="ECO:0000313" key="1">
    <source>
        <dbReference type="EMBL" id="MBK1840592.1"/>
    </source>
</evidence>
<keyword evidence="2" id="KW-1185">Reference proteome</keyword>
<dbReference type="Proteomes" id="UP000652760">
    <property type="component" value="Unassembled WGS sequence"/>
</dbReference>
<name>A0ABS1FAY5_9PROT</name>
<evidence type="ECO:0000313" key="2">
    <source>
        <dbReference type="Proteomes" id="UP000652760"/>
    </source>
</evidence>
<comment type="caution">
    <text evidence="1">The sequence shown here is derived from an EMBL/GenBank/DDBJ whole genome shotgun (WGS) entry which is preliminary data.</text>
</comment>